<name>A0ACC1QTX2_9HYPO</name>
<comment type="caution">
    <text evidence="1">The sequence shown here is derived from an EMBL/GenBank/DDBJ whole genome shotgun (WGS) entry which is preliminary data.</text>
</comment>
<dbReference type="EMBL" id="JANAKD010000647">
    <property type="protein sequence ID" value="KAJ3491406.1"/>
    <property type="molecule type" value="Genomic_DNA"/>
</dbReference>
<evidence type="ECO:0000313" key="2">
    <source>
        <dbReference type="Proteomes" id="UP001148737"/>
    </source>
</evidence>
<gene>
    <name evidence="1" type="ORF">NLG97_g5596</name>
</gene>
<sequence>MQKFMMVSALLALVAAHAAQPSFASLATLQKHQECGAGVGSCGPGMCCSEGGWCGTTHEYCGGSQCQLEYSDSCDTFKGPSGPSTERVPREEVGSVPYGTIVTQCKDVGTMALTFDDGPDVYTSQILDILKSYNVTATFFIAGNNRDKGPIDSPSTPWAALLRRMHSEGHQLASHTWTHRSLDKVNKTIQYSEMIYNEMAFRNIFGWMPTYMRPPYLECSAETGCTDMLMTLGYHIITNNIDTKDYLNDSPENIHLSKERFEQAISSDPSKNSYITLSHDVHYQTVVNLTSYMIELSRQRGYRLTTVGECLDDPRENWYRNAGDRPIMSTSTSSPPGTTLTTSTTSYTSPTATLRISPDQTCGGSTGYTCEGSKFGNCCSCYGFCGSGESYCGTGCDVDFGACNPVPQGVSDTTNGLCGAKFSATCANYGQKTCCSENGYCGSTSAYCDAGCQGDFGHCN</sequence>
<evidence type="ECO:0000313" key="1">
    <source>
        <dbReference type="EMBL" id="KAJ3491406.1"/>
    </source>
</evidence>
<protein>
    <submittedName>
        <fullName evidence="1">Uncharacterized protein</fullName>
    </submittedName>
</protein>
<keyword evidence="2" id="KW-1185">Reference proteome</keyword>
<accession>A0ACC1QTX2</accession>
<reference evidence="1" key="1">
    <citation type="submission" date="2022-07" db="EMBL/GenBank/DDBJ databases">
        <title>Genome Sequence of Lecanicillium saksenae.</title>
        <authorList>
            <person name="Buettner E."/>
        </authorList>
    </citation>
    <scope>NUCLEOTIDE SEQUENCE</scope>
    <source>
        <strain evidence="1">VT-O1</strain>
    </source>
</reference>
<organism evidence="1 2">
    <name type="scientific">Lecanicillium saksenae</name>
    <dbReference type="NCBI Taxonomy" id="468837"/>
    <lineage>
        <taxon>Eukaryota</taxon>
        <taxon>Fungi</taxon>
        <taxon>Dikarya</taxon>
        <taxon>Ascomycota</taxon>
        <taxon>Pezizomycotina</taxon>
        <taxon>Sordariomycetes</taxon>
        <taxon>Hypocreomycetidae</taxon>
        <taxon>Hypocreales</taxon>
        <taxon>Cordycipitaceae</taxon>
        <taxon>Lecanicillium</taxon>
    </lineage>
</organism>
<proteinExistence type="predicted"/>
<dbReference type="Proteomes" id="UP001148737">
    <property type="component" value="Unassembled WGS sequence"/>
</dbReference>